<dbReference type="HOGENOM" id="CLU_2736380_0_0_4"/>
<dbReference type="EMBL" id="AFBP01000014">
    <property type="protein sequence ID" value="EGG56716.1"/>
    <property type="molecule type" value="Genomic_DNA"/>
</dbReference>
<gene>
    <name evidence="1" type="ORF">HMPREF9439_00646</name>
</gene>
<evidence type="ECO:0000313" key="2">
    <source>
        <dbReference type="Proteomes" id="UP000005156"/>
    </source>
</evidence>
<reference evidence="1 2" key="1">
    <citation type="submission" date="2011-02" db="EMBL/GenBank/DDBJ databases">
        <authorList>
            <person name="Weinstock G."/>
            <person name="Sodergren E."/>
            <person name="Clifton S."/>
            <person name="Fulton L."/>
            <person name="Fulton B."/>
            <person name="Courtney L."/>
            <person name="Fronick C."/>
            <person name="Harrison M."/>
            <person name="Strong C."/>
            <person name="Farmer C."/>
            <person name="Delahaunty K."/>
            <person name="Markovic C."/>
            <person name="Hall O."/>
            <person name="Minx P."/>
            <person name="Tomlinson C."/>
            <person name="Mitreva M."/>
            <person name="Hou S."/>
            <person name="Chen J."/>
            <person name="Wollam A."/>
            <person name="Pepin K.H."/>
            <person name="Johnson M."/>
            <person name="Bhonagiri V."/>
            <person name="Zhang X."/>
            <person name="Suruliraj S."/>
            <person name="Warren W."/>
            <person name="Chinwalla A."/>
            <person name="Mardis E.R."/>
            <person name="Wilson R.K."/>
        </authorList>
    </citation>
    <scope>NUCLEOTIDE SEQUENCE [LARGE SCALE GENOMIC DNA]</scope>
    <source>
        <strain evidence="1 2">YIT 11859</strain>
    </source>
</reference>
<keyword evidence="2" id="KW-1185">Reference proteome</keyword>
<proteinExistence type="predicted"/>
<protein>
    <submittedName>
        <fullName evidence="1">Uncharacterized protein</fullName>
    </submittedName>
</protein>
<evidence type="ECO:0000313" key="1">
    <source>
        <dbReference type="EMBL" id="EGG56716.1"/>
    </source>
</evidence>
<accession>F3QI99</accession>
<organism evidence="1 2">
    <name type="scientific">Parasutterella excrementihominis YIT 11859</name>
    <dbReference type="NCBI Taxonomy" id="762966"/>
    <lineage>
        <taxon>Bacteria</taxon>
        <taxon>Pseudomonadati</taxon>
        <taxon>Pseudomonadota</taxon>
        <taxon>Betaproteobacteria</taxon>
        <taxon>Burkholderiales</taxon>
        <taxon>Sutterellaceae</taxon>
        <taxon>Parasutterella</taxon>
    </lineage>
</organism>
<comment type="caution">
    <text evidence="1">The sequence shown here is derived from an EMBL/GenBank/DDBJ whole genome shotgun (WGS) entry which is preliminary data.</text>
</comment>
<dbReference type="AlphaFoldDB" id="F3QI99"/>
<name>F3QI99_9BURK</name>
<dbReference type="Proteomes" id="UP000005156">
    <property type="component" value="Unassembled WGS sequence"/>
</dbReference>
<sequence length="71" mass="8429">MGFKSRIRKWSFYLNKYIPLPVDTREHQNFSSKNLLRIHGVPPVIGEVKTQLIWRKNLLVPNIRALMEVLQ</sequence>